<dbReference type="Pfam" id="PF09339">
    <property type="entry name" value="HTH_IclR"/>
    <property type="match status" value="1"/>
</dbReference>
<dbReference type="InterPro" id="IPR011991">
    <property type="entry name" value="ArsR-like_HTH"/>
</dbReference>
<gene>
    <name evidence="6" type="ORF">GCM10025751_22730</name>
</gene>
<evidence type="ECO:0000313" key="7">
    <source>
        <dbReference type="Proteomes" id="UP001501729"/>
    </source>
</evidence>
<dbReference type="InterPro" id="IPR050707">
    <property type="entry name" value="HTH_MetabolicPath_Reg"/>
</dbReference>
<comment type="caution">
    <text evidence="6">The sequence shown here is derived from an EMBL/GenBank/DDBJ whole genome shotgun (WGS) entry which is preliminary data.</text>
</comment>
<dbReference type="Pfam" id="PF01614">
    <property type="entry name" value="IclR_C"/>
    <property type="match status" value="1"/>
</dbReference>
<dbReference type="PANTHER" id="PTHR30136:SF24">
    <property type="entry name" value="HTH-TYPE TRANSCRIPTIONAL REPRESSOR ALLR"/>
    <property type="match status" value="1"/>
</dbReference>
<dbReference type="CDD" id="cd00090">
    <property type="entry name" value="HTH_ARSR"/>
    <property type="match status" value="1"/>
</dbReference>
<dbReference type="GO" id="GO:0003677">
    <property type="term" value="F:DNA binding"/>
    <property type="evidence" value="ECO:0007669"/>
    <property type="project" value="UniProtKB-KW"/>
</dbReference>
<accession>A0AAV3UH22</accession>
<dbReference type="InterPro" id="IPR005471">
    <property type="entry name" value="Tscrpt_reg_IclR_N"/>
</dbReference>
<evidence type="ECO:0000256" key="2">
    <source>
        <dbReference type="ARBA" id="ARBA00023125"/>
    </source>
</evidence>
<evidence type="ECO:0000259" key="4">
    <source>
        <dbReference type="PROSITE" id="PS51077"/>
    </source>
</evidence>
<dbReference type="EMBL" id="BAABKX010000006">
    <property type="protein sequence ID" value="GAA5049647.1"/>
    <property type="molecule type" value="Genomic_DNA"/>
</dbReference>
<dbReference type="SUPFAM" id="SSF46785">
    <property type="entry name" value="Winged helix' DNA-binding domain"/>
    <property type="match status" value="1"/>
</dbReference>
<dbReference type="PANTHER" id="PTHR30136">
    <property type="entry name" value="HELIX-TURN-HELIX TRANSCRIPTIONAL REGULATOR, ICLR FAMILY"/>
    <property type="match status" value="1"/>
</dbReference>
<feature type="domain" description="HTH iclR-type" evidence="4">
    <location>
        <begin position="9"/>
        <end position="68"/>
    </location>
</feature>
<dbReference type="RefSeq" id="WP_227778346.1">
    <property type="nucleotide sequence ID" value="NZ_BAABKX010000006.1"/>
</dbReference>
<keyword evidence="1" id="KW-0805">Transcription regulation</keyword>
<dbReference type="PROSITE" id="PS51078">
    <property type="entry name" value="ICLR_ED"/>
    <property type="match status" value="1"/>
</dbReference>
<dbReference type="GO" id="GO:0045892">
    <property type="term" value="P:negative regulation of DNA-templated transcription"/>
    <property type="evidence" value="ECO:0007669"/>
    <property type="project" value="TreeGrafter"/>
</dbReference>
<keyword evidence="2" id="KW-0238">DNA-binding</keyword>
<dbReference type="InterPro" id="IPR036390">
    <property type="entry name" value="WH_DNA-bd_sf"/>
</dbReference>
<protein>
    <submittedName>
        <fullName evidence="6">IclR family transcriptional regulator</fullName>
    </submittedName>
</protein>
<proteinExistence type="predicted"/>
<reference evidence="6 7" key="1">
    <citation type="journal article" date="2019" name="Int. J. Syst. Evol. Microbiol.">
        <title>The Global Catalogue of Microorganisms (GCM) 10K type strain sequencing project: providing services to taxonomists for standard genome sequencing and annotation.</title>
        <authorList>
            <consortium name="The Broad Institute Genomics Platform"/>
            <consortium name="The Broad Institute Genome Sequencing Center for Infectious Disease"/>
            <person name="Wu L."/>
            <person name="Ma J."/>
        </authorList>
    </citation>
    <scope>NUCLEOTIDE SEQUENCE [LARGE SCALE GENOMIC DNA]</scope>
    <source>
        <strain evidence="6 7">JCM 17504</strain>
    </source>
</reference>
<dbReference type="Gene3D" id="3.30.450.40">
    <property type="match status" value="1"/>
</dbReference>
<evidence type="ECO:0000256" key="3">
    <source>
        <dbReference type="ARBA" id="ARBA00023163"/>
    </source>
</evidence>
<evidence type="ECO:0000256" key="1">
    <source>
        <dbReference type="ARBA" id="ARBA00023015"/>
    </source>
</evidence>
<dbReference type="AlphaFoldDB" id="A0AAV3UH22"/>
<sequence>MSDQPEGPIQALDTGIEILEKLGNLNGAGVSTLAAEVDRPKSTVHRHLKTLENRGYVQNDGTEYFVGLKALRLGANALNRHLVYPVTKSVVNNLVEETGESAAVAVEEAGQAVYLYYNRTDQAVKTDARLGIRLYLHCTGTGKAILAYLPEERIDQIIDQHGLPKRTPQTITDRDELDTELKRIRQRGVAFDDEERLEGMRGVATPIVNQETGTLLGALTVAGPTHRVHGDWFREDIPELLQRATKMIEVNITYQ</sequence>
<dbReference type="PROSITE" id="PS51077">
    <property type="entry name" value="HTH_ICLR"/>
    <property type="match status" value="1"/>
</dbReference>
<dbReference type="InterPro" id="IPR036388">
    <property type="entry name" value="WH-like_DNA-bd_sf"/>
</dbReference>
<dbReference type="SMART" id="SM00346">
    <property type="entry name" value="HTH_ICLR"/>
    <property type="match status" value="1"/>
</dbReference>
<evidence type="ECO:0000259" key="5">
    <source>
        <dbReference type="PROSITE" id="PS51078"/>
    </source>
</evidence>
<dbReference type="InterPro" id="IPR029016">
    <property type="entry name" value="GAF-like_dom_sf"/>
</dbReference>
<evidence type="ECO:0000313" key="6">
    <source>
        <dbReference type="EMBL" id="GAA5049647.1"/>
    </source>
</evidence>
<dbReference type="InterPro" id="IPR014757">
    <property type="entry name" value="Tscrpt_reg_IclR_C"/>
</dbReference>
<keyword evidence="3" id="KW-0804">Transcription</keyword>
<keyword evidence="7" id="KW-1185">Reference proteome</keyword>
<organism evidence="6 7">
    <name type="scientific">Haladaptatus pallidirubidus</name>
    <dbReference type="NCBI Taxonomy" id="1008152"/>
    <lineage>
        <taxon>Archaea</taxon>
        <taxon>Methanobacteriati</taxon>
        <taxon>Methanobacteriota</taxon>
        <taxon>Stenosarchaea group</taxon>
        <taxon>Halobacteria</taxon>
        <taxon>Halobacteriales</taxon>
        <taxon>Haladaptataceae</taxon>
        <taxon>Haladaptatus</taxon>
    </lineage>
</organism>
<name>A0AAV3UH22_9EURY</name>
<feature type="domain" description="IclR-ED" evidence="5">
    <location>
        <begin position="69"/>
        <end position="254"/>
    </location>
</feature>
<dbReference type="GeneID" id="68616642"/>
<dbReference type="SUPFAM" id="SSF55781">
    <property type="entry name" value="GAF domain-like"/>
    <property type="match status" value="1"/>
</dbReference>
<dbReference type="Gene3D" id="1.10.10.10">
    <property type="entry name" value="Winged helix-like DNA-binding domain superfamily/Winged helix DNA-binding domain"/>
    <property type="match status" value="1"/>
</dbReference>
<dbReference type="GO" id="GO:0003700">
    <property type="term" value="F:DNA-binding transcription factor activity"/>
    <property type="evidence" value="ECO:0007669"/>
    <property type="project" value="TreeGrafter"/>
</dbReference>
<dbReference type="Proteomes" id="UP001501729">
    <property type="component" value="Unassembled WGS sequence"/>
</dbReference>